<proteinExistence type="predicted"/>
<dbReference type="AlphaFoldDB" id="A0A3Q0T7C9"/>
<dbReference type="PROSITE" id="PS50106">
    <property type="entry name" value="PDZ"/>
    <property type="match status" value="1"/>
</dbReference>
<reference evidence="4" key="2">
    <citation type="submission" date="2025-09" db="UniProtKB">
        <authorList>
            <consortium name="Ensembl"/>
        </authorList>
    </citation>
    <scope>IDENTIFICATION</scope>
</reference>
<dbReference type="GeneTree" id="ENSGT00390000002226"/>
<dbReference type="Pfam" id="PF00595">
    <property type="entry name" value="PDZ"/>
    <property type="match status" value="1"/>
</dbReference>
<dbReference type="InterPro" id="IPR051342">
    <property type="entry name" value="PDZ_scaffold"/>
</dbReference>
<dbReference type="InterPro" id="IPR001478">
    <property type="entry name" value="PDZ"/>
</dbReference>
<dbReference type="PANTHER" id="PTHR19964:SF16">
    <property type="entry name" value="SYNTAXIN-BINDING PROTEIN 4"/>
    <property type="match status" value="1"/>
</dbReference>
<evidence type="ECO:0000259" key="3">
    <source>
        <dbReference type="PROSITE" id="PS50106"/>
    </source>
</evidence>
<dbReference type="GO" id="GO:0061178">
    <property type="term" value="P:regulation of insulin secretion involved in cellular response to glucose stimulus"/>
    <property type="evidence" value="ECO:0007669"/>
    <property type="project" value="TreeGrafter"/>
</dbReference>
<dbReference type="InterPro" id="IPR036034">
    <property type="entry name" value="PDZ_sf"/>
</dbReference>
<evidence type="ECO:0000313" key="5">
    <source>
        <dbReference type="Proteomes" id="UP000261340"/>
    </source>
</evidence>
<dbReference type="Proteomes" id="UP000261340">
    <property type="component" value="Unplaced"/>
</dbReference>
<dbReference type="GO" id="GO:0008286">
    <property type="term" value="P:insulin receptor signaling pathway"/>
    <property type="evidence" value="ECO:0007669"/>
    <property type="project" value="TreeGrafter"/>
</dbReference>
<keyword evidence="5" id="KW-1185">Reference proteome</keyword>
<protein>
    <submittedName>
        <fullName evidence="4">Syntaxin binding protein 4</fullName>
    </submittedName>
</protein>
<dbReference type="GO" id="GO:0019905">
    <property type="term" value="F:syntaxin binding"/>
    <property type="evidence" value="ECO:0007669"/>
    <property type="project" value="TreeGrafter"/>
</dbReference>
<keyword evidence="2" id="KW-0732">Signal</keyword>
<dbReference type="SMART" id="SM00228">
    <property type="entry name" value="PDZ"/>
    <property type="match status" value="1"/>
</dbReference>
<sequence length="350" mass="38591">MTVCLGFTFSLFLLYSVSSSTSSYLDDSVIQLICVAKGTGLGLIIKGGANRAEGPMVFIQEIVPGGDCQKDGRLQVGDQLVSINKESLIGVTYEEARSILTRTKLRYSTPDTSAKARYTFHLYSHLKHGADTRFSLVCGCLSACVSPHVSSMYRSVHVCVCVCVCVCVQALELIGLKPTEAQRQALRSTLRADPAGTVAFTGKTSMLSSPVAVLRFPFILCAEVKHGAEESRALRTRIQLAEAAQKQARGMEMDYEEVIHLLEAEIAELKTQRVEHQEETEELKKRVAVLECQLRKSEAAKKGFEMSTGKLLSFVEVNLNFDSKQLEEHFTANQVKWQQVSHMTGITRAS</sequence>
<evidence type="ECO:0000256" key="2">
    <source>
        <dbReference type="SAM" id="SignalP"/>
    </source>
</evidence>
<name>A0A3Q0T7C9_AMPCI</name>
<feature type="signal peptide" evidence="2">
    <location>
        <begin position="1"/>
        <end position="19"/>
    </location>
</feature>
<dbReference type="CDD" id="cd06698">
    <property type="entry name" value="PDZ1_hSTXBP4-PDZ2_GgSTXBP4-like"/>
    <property type="match status" value="1"/>
</dbReference>
<feature type="domain" description="PDZ" evidence="3">
    <location>
        <begin position="29"/>
        <end position="103"/>
    </location>
</feature>
<evidence type="ECO:0000256" key="1">
    <source>
        <dbReference type="SAM" id="Coils"/>
    </source>
</evidence>
<dbReference type="GO" id="GO:0031410">
    <property type="term" value="C:cytoplasmic vesicle"/>
    <property type="evidence" value="ECO:0007669"/>
    <property type="project" value="TreeGrafter"/>
</dbReference>
<dbReference type="SUPFAM" id="SSF50156">
    <property type="entry name" value="PDZ domain-like"/>
    <property type="match status" value="1"/>
</dbReference>
<dbReference type="Ensembl" id="ENSACIT00000030745.1">
    <property type="protein sequence ID" value="ENSACIP00000029959.1"/>
    <property type="gene ID" value="ENSACIG00000023157.1"/>
</dbReference>
<accession>A0A3Q0T7C9</accession>
<evidence type="ECO:0000313" key="4">
    <source>
        <dbReference type="Ensembl" id="ENSACIP00000029959.1"/>
    </source>
</evidence>
<keyword evidence="1" id="KW-0175">Coiled coil</keyword>
<dbReference type="PANTHER" id="PTHR19964">
    <property type="entry name" value="MULTIPLE PDZ DOMAIN PROTEIN"/>
    <property type="match status" value="1"/>
</dbReference>
<reference evidence="4" key="1">
    <citation type="submission" date="2025-08" db="UniProtKB">
        <authorList>
            <consortium name="Ensembl"/>
        </authorList>
    </citation>
    <scope>IDENTIFICATION</scope>
</reference>
<feature type="coiled-coil region" evidence="1">
    <location>
        <begin position="252"/>
        <end position="300"/>
    </location>
</feature>
<dbReference type="Gene3D" id="2.30.42.10">
    <property type="match status" value="1"/>
</dbReference>
<feature type="chain" id="PRO_5018648893" evidence="2">
    <location>
        <begin position="20"/>
        <end position="350"/>
    </location>
</feature>
<organism evidence="4 5">
    <name type="scientific">Amphilophus citrinellus</name>
    <name type="common">Midas cichlid</name>
    <name type="synonym">Cichlasoma citrinellum</name>
    <dbReference type="NCBI Taxonomy" id="61819"/>
    <lineage>
        <taxon>Eukaryota</taxon>
        <taxon>Metazoa</taxon>
        <taxon>Chordata</taxon>
        <taxon>Craniata</taxon>
        <taxon>Vertebrata</taxon>
        <taxon>Euteleostomi</taxon>
        <taxon>Actinopterygii</taxon>
        <taxon>Neopterygii</taxon>
        <taxon>Teleostei</taxon>
        <taxon>Neoteleostei</taxon>
        <taxon>Acanthomorphata</taxon>
        <taxon>Ovalentaria</taxon>
        <taxon>Cichlomorphae</taxon>
        <taxon>Cichliformes</taxon>
        <taxon>Cichlidae</taxon>
        <taxon>New World cichlids</taxon>
        <taxon>Cichlasomatinae</taxon>
        <taxon>Heroini</taxon>
        <taxon>Amphilophus</taxon>
    </lineage>
</organism>